<feature type="active site" description="Proton acceptor" evidence="9">
    <location>
        <position position="221"/>
    </location>
</feature>
<evidence type="ECO:0000256" key="8">
    <source>
        <dbReference type="ARBA" id="ARBA00051712"/>
    </source>
</evidence>
<feature type="binding site" evidence="9">
    <location>
        <begin position="73"/>
        <end position="74"/>
    </location>
    <ligand>
        <name>substrate</name>
    </ligand>
</feature>
<proteinExistence type="inferred from homology"/>
<dbReference type="SUPFAM" id="SSF54506">
    <property type="entry name" value="Diaminopimelate epimerase-like"/>
    <property type="match status" value="2"/>
</dbReference>
<evidence type="ECO:0000256" key="6">
    <source>
        <dbReference type="ARBA" id="ARBA00023154"/>
    </source>
</evidence>
<feature type="binding site" evidence="9">
    <location>
        <position position="12"/>
    </location>
    <ligand>
        <name>substrate</name>
    </ligand>
</feature>
<dbReference type="FunFam" id="3.10.310.10:FF:000001">
    <property type="entry name" value="Diaminopimelate epimerase"/>
    <property type="match status" value="1"/>
</dbReference>
<keyword evidence="4 9" id="KW-0963">Cytoplasm</keyword>
<comment type="subcellular location">
    <subcellularLocation>
        <location evidence="9">Cytoplasm</location>
    </subcellularLocation>
</comment>
<comment type="caution">
    <text evidence="11">The sequence shown here is derived from an EMBL/GenBank/DDBJ whole genome shotgun (WGS) entry which is preliminary data.</text>
</comment>
<dbReference type="PATRIC" id="fig|1304284.3.peg.649"/>
<dbReference type="AlphaFoldDB" id="R1CRK4"/>
<feature type="binding site" evidence="9">
    <location>
        <position position="194"/>
    </location>
    <ligand>
        <name>substrate</name>
    </ligand>
</feature>
<evidence type="ECO:0000256" key="1">
    <source>
        <dbReference type="ARBA" id="ARBA00005196"/>
    </source>
</evidence>
<dbReference type="GO" id="GO:0008837">
    <property type="term" value="F:diaminopimelate epimerase activity"/>
    <property type="evidence" value="ECO:0007669"/>
    <property type="project" value="UniProtKB-UniRule"/>
</dbReference>
<feature type="site" description="Could be important to modulate the pK values of the two catalytic cysteine residues" evidence="9">
    <location>
        <position position="163"/>
    </location>
</feature>
<dbReference type="GO" id="GO:0009089">
    <property type="term" value="P:lysine biosynthetic process via diaminopimelate"/>
    <property type="evidence" value="ECO:0007669"/>
    <property type="project" value="UniProtKB-UniRule"/>
</dbReference>
<comment type="catalytic activity">
    <reaction evidence="8 9">
        <text>(2S,6S)-2,6-diaminopimelate = meso-2,6-diaminopimelate</text>
        <dbReference type="Rhea" id="RHEA:15393"/>
        <dbReference type="ChEBI" id="CHEBI:57609"/>
        <dbReference type="ChEBI" id="CHEBI:57791"/>
        <dbReference type="EC" id="5.1.1.7"/>
    </reaction>
</comment>
<evidence type="ECO:0000256" key="10">
    <source>
        <dbReference type="PROSITE-ProRule" id="PRU10125"/>
    </source>
</evidence>
<evidence type="ECO:0000313" key="12">
    <source>
        <dbReference type="Proteomes" id="UP000013378"/>
    </source>
</evidence>
<comment type="similarity">
    <text evidence="2 9">Belongs to the diaminopimelate epimerase family.</text>
</comment>
<feature type="binding site" evidence="9">
    <location>
        <position position="63"/>
    </location>
    <ligand>
        <name>substrate</name>
    </ligand>
</feature>
<evidence type="ECO:0000256" key="2">
    <source>
        <dbReference type="ARBA" id="ARBA00010219"/>
    </source>
</evidence>
<dbReference type="RefSeq" id="WP_006308900.1">
    <property type="nucleotide sequence ID" value="NZ_ARZA01000066.1"/>
</dbReference>
<dbReference type="Pfam" id="PF01678">
    <property type="entry name" value="DAP_epimerase"/>
    <property type="match status" value="2"/>
</dbReference>
<dbReference type="PANTHER" id="PTHR31689:SF0">
    <property type="entry name" value="DIAMINOPIMELATE EPIMERASE"/>
    <property type="match status" value="1"/>
</dbReference>
<dbReference type="InterPro" id="IPR001653">
    <property type="entry name" value="DAP_epimerase_DapF"/>
</dbReference>
<dbReference type="eggNOG" id="COG0253">
    <property type="taxonomic scope" value="Bacteria"/>
</dbReference>
<dbReference type="GO" id="GO:0005829">
    <property type="term" value="C:cytosol"/>
    <property type="evidence" value="ECO:0007669"/>
    <property type="project" value="TreeGrafter"/>
</dbReference>
<feature type="active site" evidence="10">
    <location>
        <position position="72"/>
    </location>
</feature>
<dbReference type="Gene3D" id="3.10.310.10">
    <property type="entry name" value="Diaminopimelate Epimerase, Chain A, domain 1"/>
    <property type="match status" value="2"/>
</dbReference>
<organism evidence="11 12">
    <name type="scientific">Caldisalinibacter kiritimatiensis</name>
    <dbReference type="NCBI Taxonomy" id="1304284"/>
    <lineage>
        <taxon>Bacteria</taxon>
        <taxon>Bacillati</taxon>
        <taxon>Bacillota</taxon>
        <taxon>Tissierellia</taxon>
        <taxon>Tissierellales</taxon>
        <taxon>Thermohalobacteraceae</taxon>
        <taxon>Caldisalinibacter</taxon>
    </lineage>
</organism>
<dbReference type="STRING" id="1304284.L21TH_0660"/>
<accession>R1CRK4</accession>
<evidence type="ECO:0000256" key="7">
    <source>
        <dbReference type="ARBA" id="ARBA00023235"/>
    </source>
</evidence>
<dbReference type="PROSITE" id="PS01326">
    <property type="entry name" value="DAP_EPIMERASE"/>
    <property type="match status" value="1"/>
</dbReference>
<keyword evidence="6 9" id="KW-0457">Lysine biosynthesis</keyword>
<comment type="subunit">
    <text evidence="9">Homodimer.</text>
</comment>
<dbReference type="InterPro" id="IPR018510">
    <property type="entry name" value="DAP_epimerase_AS"/>
</dbReference>
<keyword evidence="7 9" id="KW-0413">Isomerase</keyword>
<dbReference type="PANTHER" id="PTHR31689">
    <property type="entry name" value="DIAMINOPIMELATE EPIMERASE, CHLOROPLASTIC"/>
    <property type="match status" value="1"/>
</dbReference>
<keyword evidence="12" id="KW-1185">Reference proteome</keyword>
<dbReference type="EC" id="5.1.1.7" evidence="3 9"/>
<evidence type="ECO:0000256" key="5">
    <source>
        <dbReference type="ARBA" id="ARBA00022605"/>
    </source>
</evidence>
<dbReference type="EMBL" id="ARZA01000066">
    <property type="protein sequence ID" value="EOD01306.1"/>
    <property type="molecule type" value="Genomic_DNA"/>
</dbReference>
<dbReference type="Proteomes" id="UP000013378">
    <property type="component" value="Unassembled WGS sequence"/>
</dbReference>
<dbReference type="NCBIfam" id="TIGR00652">
    <property type="entry name" value="DapF"/>
    <property type="match status" value="1"/>
</dbReference>
<dbReference type="UniPathway" id="UPA00034">
    <property type="reaction ID" value="UER00025"/>
</dbReference>
<evidence type="ECO:0000256" key="3">
    <source>
        <dbReference type="ARBA" id="ARBA00013080"/>
    </source>
</evidence>
<feature type="site" description="Could be important to modulate the pK values of the two catalytic cysteine residues" evidence="9">
    <location>
        <position position="212"/>
    </location>
</feature>
<reference evidence="11 12" key="1">
    <citation type="journal article" date="2015" name="Geomicrobiol. J.">
        <title>Caldisalinibacter kiritimatiensis gen. nov., sp. nov., a moderately thermohalophilic thiosulfate-reducing bacterium from a hypersaline microbial mat.</title>
        <authorList>
            <person name="Ben Hania W."/>
            <person name="Joseph M."/>
            <person name="Fiebig A."/>
            <person name="Bunk B."/>
            <person name="Klenk H.-P."/>
            <person name="Fardeau M.-L."/>
            <person name="Spring S."/>
        </authorList>
    </citation>
    <scope>NUCLEOTIDE SEQUENCE [LARGE SCALE GENOMIC DNA]</scope>
    <source>
        <strain evidence="11 12">L21-TH-D2</strain>
    </source>
</reference>
<keyword evidence="5 9" id="KW-0028">Amino-acid biosynthesis</keyword>
<evidence type="ECO:0000256" key="4">
    <source>
        <dbReference type="ARBA" id="ARBA00022490"/>
    </source>
</evidence>
<sequence length="278" mass="30737">MIDFYKYQGLGNDFIVFDGIKNQLPNVNELAKKVCNRNFGIGADGILVIENSQKAAIKMRIINADGSEAKMCGNGIRCFSKHVYEKKLVSSESFNVETLAGIIEVEVSKSDNNKVKEVRANIGKPIYGNGLLPQLDNERIFKSEIEIEGKTYLVYTLFVGCVHTIVFVEDFNHIDIDLLGPAIENHYIFPAKTNVDFCKIIDHNNIRVKTWEIGVGQTLACGTGAASAAVVCHQEHNTNKTVNVHLDGGEVKIQLKDGLVYMTGPAEFICSGKYNFQG</sequence>
<gene>
    <name evidence="9" type="primary">dapF</name>
    <name evidence="11" type="ORF">L21TH_0660</name>
</gene>
<feature type="binding site" evidence="9">
    <location>
        <begin position="222"/>
        <end position="223"/>
    </location>
    <ligand>
        <name>substrate</name>
    </ligand>
</feature>
<comment type="pathway">
    <text evidence="1 9">Amino-acid biosynthesis; L-lysine biosynthesis via DAP pathway; DL-2,6-diaminopimelate from LL-2,6-diaminopimelate: step 1/1.</text>
</comment>
<name>R1CRK4_9FIRM</name>
<evidence type="ECO:0000313" key="11">
    <source>
        <dbReference type="EMBL" id="EOD01306.1"/>
    </source>
</evidence>
<feature type="active site" description="Proton donor" evidence="9">
    <location>
        <position position="72"/>
    </location>
</feature>
<evidence type="ECO:0000256" key="9">
    <source>
        <dbReference type="HAMAP-Rule" id="MF_00197"/>
    </source>
</evidence>
<dbReference type="HAMAP" id="MF_00197">
    <property type="entry name" value="DAP_epimerase"/>
    <property type="match status" value="1"/>
</dbReference>
<dbReference type="OrthoDB" id="9805408at2"/>
<protein>
    <recommendedName>
        <fullName evidence="3 9">Diaminopimelate epimerase</fullName>
        <shortName evidence="9">DAP epimerase</shortName>
        <ecNumber evidence="3 9">5.1.1.7</ecNumber>
    </recommendedName>
    <alternativeName>
        <fullName evidence="9">PLP-independent amino acid racemase</fullName>
    </alternativeName>
</protein>
<comment type="function">
    <text evidence="9">Catalyzes the stereoinversion of LL-2,6-diaminopimelate (L,L-DAP) to meso-diaminopimelate (meso-DAP), a precursor of L-lysine and an essential component of the bacterial peptidoglycan.</text>
</comment>
<comment type="caution">
    <text evidence="9">Lacks conserved residue(s) required for the propagation of feature annotation.</text>
</comment>